<dbReference type="STRING" id="3055.A0A2K3D2W2"/>
<dbReference type="EMBL" id="CM008973">
    <property type="protein sequence ID" value="PNW74874.1"/>
    <property type="molecule type" value="Genomic_DNA"/>
</dbReference>
<feature type="compositionally biased region" description="Low complexity" evidence="1">
    <location>
        <begin position="290"/>
        <end position="311"/>
    </location>
</feature>
<dbReference type="AlphaFoldDB" id="A0A2K3D2W2"/>
<dbReference type="InterPro" id="IPR019410">
    <property type="entry name" value="Methyltransf_16"/>
</dbReference>
<dbReference type="PANTHER" id="PTHR14614:SF157">
    <property type="entry name" value="METHYLTRANSFERASE TYPE 12 DOMAIN-CONTAINING PROTEIN"/>
    <property type="match status" value="1"/>
</dbReference>
<dbReference type="InParanoid" id="A0A2K3D2W2"/>
<feature type="region of interest" description="Disordered" evidence="1">
    <location>
        <begin position="287"/>
        <end position="311"/>
    </location>
</feature>
<dbReference type="GeneID" id="66055511"/>
<dbReference type="Gramene" id="PNW74874">
    <property type="protein sequence ID" value="PNW74874"/>
    <property type="gene ID" value="CHLRE_12g506700v5"/>
</dbReference>
<dbReference type="PANTHER" id="PTHR14614">
    <property type="entry name" value="HEPATOCELLULAR CARCINOMA-ASSOCIATED ANTIGEN"/>
    <property type="match status" value="1"/>
</dbReference>
<keyword evidence="3" id="KW-1185">Reference proteome</keyword>
<accession>A0A2K3D2W2</accession>
<dbReference type="Proteomes" id="UP000006906">
    <property type="component" value="Chromosome 12"/>
</dbReference>
<dbReference type="InterPro" id="IPR029063">
    <property type="entry name" value="SAM-dependent_MTases_sf"/>
</dbReference>
<evidence type="ECO:0000313" key="2">
    <source>
        <dbReference type="EMBL" id="PNW74874.1"/>
    </source>
</evidence>
<protein>
    <submittedName>
        <fullName evidence="2">Uncharacterized protein</fullName>
    </submittedName>
</protein>
<dbReference type="Pfam" id="PF10294">
    <property type="entry name" value="Methyltransf_16"/>
    <property type="match status" value="1"/>
</dbReference>
<dbReference type="SUPFAM" id="SSF53335">
    <property type="entry name" value="S-adenosyl-L-methionine-dependent methyltransferases"/>
    <property type="match status" value="1"/>
</dbReference>
<feature type="compositionally biased region" description="Low complexity" evidence="1">
    <location>
        <begin position="82"/>
        <end position="94"/>
    </location>
</feature>
<feature type="compositionally biased region" description="Pro residues" evidence="1">
    <location>
        <begin position="95"/>
        <end position="111"/>
    </location>
</feature>
<organism evidence="2 3">
    <name type="scientific">Chlamydomonas reinhardtii</name>
    <name type="common">Chlamydomonas smithii</name>
    <dbReference type="NCBI Taxonomy" id="3055"/>
    <lineage>
        <taxon>Eukaryota</taxon>
        <taxon>Viridiplantae</taxon>
        <taxon>Chlorophyta</taxon>
        <taxon>core chlorophytes</taxon>
        <taxon>Chlorophyceae</taxon>
        <taxon>CS clade</taxon>
        <taxon>Chlamydomonadales</taxon>
        <taxon>Chlamydomonadaceae</taxon>
        <taxon>Chlamydomonas</taxon>
    </lineage>
</organism>
<proteinExistence type="predicted"/>
<reference evidence="2 3" key="1">
    <citation type="journal article" date="2007" name="Science">
        <title>The Chlamydomonas genome reveals the evolution of key animal and plant functions.</title>
        <authorList>
            <person name="Merchant S.S."/>
            <person name="Prochnik S.E."/>
            <person name="Vallon O."/>
            <person name="Harris E.H."/>
            <person name="Karpowicz S.J."/>
            <person name="Witman G.B."/>
            <person name="Terry A."/>
            <person name="Salamov A."/>
            <person name="Fritz-Laylin L.K."/>
            <person name="Marechal-Drouard L."/>
            <person name="Marshall W.F."/>
            <person name="Qu L.H."/>
            <person name="Nelson D.R."/>
            <person name="Sanderfoot A.A."/>
            <person name="Spalding M.H."/>
            <person name="Kapitonov V.V."/>
            <person name="Ren Q."/>
            <person name="Ferris P."/>
            <person name="Lindquist E."/>
            <person name="Shapiro H."/>
            <person name="Lucas S.M."/>
            <person name="Grimwood J."/>
            <person name="Schmutz J."/>
            <person name="Cardol P."/>
            <person name="Cerutti H."/>
            <person name="Chanfreau G."/>
            <person name="Chen C.L."/>
            <person name="Cognat V."/>
            <person name="Croft M.T."/>
            <person name="Dent R."/>
            <person name="Dutcher S."/>
            <person name="Fernandez E."/>
            <person name="Fukuzawa H."/>
            <person name="Gonzalez-Ballester D."/>
            <person name="Gonzalez-Halphen D."/>
            <person name="Hallmann A."/>
            <person name="Hanikenne M."/>
            <person name="Hippler M."/>
            <person name="Inwood W."/>
            <person name="Jabbari K."/>
            <person name="Kalanon M."/>
            <person name="Kuras R."/>
            <person name="Lefebvre P.A."/>
            <person name="Lemaire S.D."/>
            <person name="Lobanov A.V."/>
            <person name="Lohr M."/>
            <person name="Manuell A."/>
            <person name="Meier I."/>
            <person name="Mets L."/>
            <person name="Mittag M."/>
            <person name="Mittelmeier T."/>
            <person name="Moroney J.V."/>
            <person name="Moseley J."/>
            <person name="Napoli C."/>
            <person name="Nedelcu A.M."/>
            <person name="Niyogi K."/>
            <person name="Novoselov S.V."/>
            <person name="Paulsen I.T."/>
            <person name="Pazour G."/>
            <person name="Purton S."/>
            <person name="Ral J.P."/>
            <person name="Riano-Pachon D.M."/>
            <person name="Riekhof W."/>
            <person name="Rymarquis L."/>
            <person name="Schroda M."/>
            <person name="Stern D."/>
            <person name="Umen J."/>
            <person name="Willows R."/>
            <person name="Wilson N."/>
            <person name="Zimmer S.L."/>
            <person name="Allmer J."/>
            <person name="Balk J."/>
            <person name="Bisova K."/>
            <person name="Chen C.J."/>
            <person name="Elias M."/>
            <person name="Gendler K."/>
            <person name="Hauser C."/>
            <person name="Lamb M.R."/>
            <person name="Ledford H."/>
            <person name="Long J.C."/>
            <person name="Minagawa J."/>
            <person name="Page M.D."/>
            <person name="Pan J."/>
            <person name="Pootakham W."/>
            <person name="Roje S."/>
            <person name="Rose A."/>
            <person name="Stahlberg E."/>
            <person name="Terauchi A.M."/>
            <person name="Yang P."/>
            <person name="Ball S."/>
            <person name="Bowler C."/>
            <person name="Dieckmann C.L."/>
            <person name="Gladyshev V.N."/>
            <person name="Green P."/>
            <person name="Jorgensen R."/>
            <person name="Mayfield S."/>
            <person name="Mueller-Roeber B."/>
            <person name="Rajamani S."/>
            <person name="Sayre R.T."/>
            <person name="Brokstein P."/>
            <person name="Dubchak I."/>
            <person name="Goodstein D."/>
            <person name="Hornick L."/>
            <person name="Huang Y.W."/>
            <person name="Jhaveri J."/>
            <person name="Luo Y."/>
            <person name="Martinez D."/>
            <person name="Ngau W.C."/>
            <person name="Otillar B."/>
            <person name="Poliakov A."/>
            <person name="Porter A."/>
            <person name="Szajkowski L."/>
            <person name="Werner G."/>
            <person name="Zhou K."/>
            <person name="Grigoriev I.V."/>
            <person name="Rokhsar D.S."/>
            <person name="Grossman A.R."/>
        </authorList>
    </citation>
    <scope>NUCLEOTIDE SEQUENCE [LARGE SCALE GENOMIC DNA]</scope>
    <source>
        <strain evidence="3">CC-503</strain>
    </source>
</reference>
<evidence type="ECO:0000256" key="1">
    <source>
        <dbReference type="SAM" id="MobiDB-lite"/>
    </source>
</evidence>
<gene>
    <name evidence="2" type="ORF">CHLRE_12g506700v5</name>
</gene>
<feature type="region of interest" description="Disordered" evidence="1">
    <location>
        <begin position="80"/>
        <end position="117"/>
    </location>
</feature>
<name>A0A2K3D2W2_CHLRE</name>
<feature type="region of interest" description="Disordered" evidence="1">
    <location>
        <begin position="175"/>
        <end position="198"/>
    </location>
</feature>
<feature type="compositionally biased region" description="Gly residues" evidence="1">
    <location>
        <begin position="177"/>
        <end position="194"/>
    </location>
</feature>
<evidence type="ECO:0000313" key="3">
    <source>
        <dbReference type="Proteomes" id="UP000006906"/>
    </source>
</evidence>
<dbReference type="RefSeq" id="XP_042918206.1">
    <property type="nucleotide sequence ID" value="XM_043068161.1"/>
</dbReference>
<dbReference type="OMA" id="LLWEANW"/>
<sequence>MGTPDGPRGLVRVDGPTIYVTVAIAGVHITIAKRNLEHFDAQDPYFFDSDYTIAGSTGFLLWEANWLLLRLLRGPHCPANHPATTTPATTASPSAPAPAPPPPPPPPPSAASPPGGCSQLQHLGSLLAGRRVLDLGSGTGLAGLCAAAAGAHVLLTDLASVCSGALRQNVARNERGCGTGEAGGSGGSGGGVEVVGGAASTPGGAGGGAGGGGGRPWAGSVPVGCAGGSAAVMALDWTEPLGPQVAASGGNDPREANFILAVDTIWLLDIFHAFIDVVLAVLSHTDNHTSDNNTSSSSGSSNGSSNGAVAAAAVESGADAGAAPVGSGNPAQQPRWDSEAGSKACFLAFVERAGEDSKLFIRKERVVEELRGRGCRVEVLVAEEVDVDGVGRPGRVLRVTRAR</sequence>
<dbReference type="OrthoDB" id="407325at2759"/>
<dbReference type="GO" id="GO:0008276">
    <property type="term" value="F:protein methyltransferase activity"/>
    <property type="evidence" value="ECO:0000318"/>
    <property type="project" value="GO_Central"/>
</dbReference>
<dbReference type="KEGG" id="cre:CHLRE_12g506700v5"/>
<dbReference type="Gene3D" id="3.40.50.150">
    <property type="entry name" value="Vaccinia Virus protein VP39"/>
    <property type="match status" value="1"/>
</dbReference>